<evidence type="ECO:0000313" key="2">
    <source>
        <dbReference type="Proteomes" id="UP000019267"/>
    </source>
</evidence>
<name>W6A7H5_9MOLU</name>
<organism evidence="1 2">
    <name type="scientific">Spiroplasma culicicola AES-1</name>
    <dbReference type="NCBI Taxonomy" id="1276246"/>
    <lineage>
        <taxon>Bacteria</taxon>
        <taxon>Bacillati</taxon>
        <taxon>Mycoplasmatota</taxon>
        <taxon>Mollicutes</taxon>
        <taxon>Entomoplasmatales</taxon>
        <taxon>Spiroplasmataceae</taxon>
        <taxon>Spiroplasma</taxon>
    </lineage>
</organism>
<reference evidence="1 2" key="1">
    <citation type="journal article" date="2014" name="Genome Biol. Evol.">
        <title>Molecular evolution of the substrate utilization strategies and putative virulence factors in mosquito-associated Spiroplasma species.</title>
        <authorList>
            <person name="Chang T.H."/>
            <person name="Lo W.S."/>
            <person name="Ku C."/>
            <person name="Chen L.L."/>
            <person name="Kuo C.H."/>
        </authorList>
    </citation>
    <scope>NUCLEOTIDE SEQUENCE [LARGE SCALE GENOMIC DNA]</scope>
    <source>
        <strain evidence="1">AES-1</strain>
    </source>
</reference>
<dbReference type="RefSeq" id="WP_025363322.1">
    <property type="nucleotide sequence ID" value="NZ_CP006681.1"/>
</dbReference>
<dbReference type="Proteomes" id="UP000019267">
    <property type="component" value="Chromosome"/>
</dbReference>
<protein>
    <submittedName>
        <fullName evidence="1">Uncharacterized protein</fullName>
    </submittedName>
</protein>
<proteinExistence type="predicted"/>
<gene>
    <name evidence="1" type="ORF">SCULI_v1c07520</name>
</gene>
<dbReference type="AlphaFoldDB" id="W6A7H5"/>
<evidence type="ECO:0000313" key="1">
    <source>
        <dbReference type="EMBL" id="AHI53093.1"/>
    </source>
</evidence>
<dbReference type="PATRIC" id="fig|1276246.3.peg.750"/>
<sequence length="70" mass="8191">MRIEIDTFFIPGVINEITDFKNKLIAELESKNIELDIDFEDLDNLLYDLESGFDEIVDNIDEHNEDLDVD</sequence>
<dbReference type="EMBL" id="CP006681">
    <property type="protein sequence ID" value="AHI53093.1"/>
    <property type="molecule type" value="Genomic_DNA"/>
</dbReference>
<dbReference type="KEGG" id="scq:SCULI_v1c07520"/>
<dbReference type="HOGENOM" id="CLU_2755840_0_0_14"/>
<keyword evidence="2" id="KW-1185">Reference proteome</keyword>
<accession>W6A7H5</accession>